<dbReference type="STRING" id="436010.A0A167W4C8"/>
<sequence length="120" mass="13739">MHERNSKGQPSTSTTKSARIAERTTWRWAFWSTRIADAVIGVAGRFFIHSCASRRTDDWSFRLLTTVLTAFPPLLLARKADGIRQAQRGSDLKKGETQYKSVRTPFQNKDHTWKQALARC</sequence>
<proteinExistence type="predicted"/>
<dbReference type="EMBL" id="KV417824">
    <property type="protein sequence ID" value="KZP05682.1"/>
    <property type="molecule type" value="Genomic_DNA"/>
</dbReference>
<dbReference type="OrthoDB" id="6770063at2759"/>
<accession>A0A167W4C8</accession>
<name>A0A167W4C8_9AGAM</name>
<evidence type="ECO:0000313" key="1">
    <source>
        <dbReference type="EMBL" id="KZP05682.1"/>
    </source>
</evidence>
<organism evidence="1 2">
    <name type="scientific">Athelia psychrophila</name>
    <dbReference type="NCBI Taxonomy" id="1759441"/>
    <lineage>
        <taxon>Eukaryota</taxon>
        <taxon>Fungi</taxon>
        <taxon>Dikarya</taxon>
        <taxon>Basidiomycota</taxon>
        <taxon>Agaricomycotina</taxon>
        <taxon>Agaricomycetes</taxon>
        <taxon>Agaricomycetidae</taxon>
        <taxon>Atheliales</taxon>
        <taxon>Atheliaceae</taxon>
        <taxon>Athelia</taxon>
    </lineage>
</organism>
<reference evidence="1 2" key="1">
    <citation type="journal article" date="2016" name="Mol. Biol. Evol.">
        <title>Comparative Genomics of Early-Diverging Mushroom-Forming Fungi Provides Insights into the Origins of Lignocellulose Decay Capabilities.</title>
        <authorList>
            <person name="Nagy L.G."/>
            <person name="Riley R."/>
            <person name="Tritt A."/>
            <person name="Adam C."/>
            <person name="Daum C."/>
            <person name="Floudas D."/>
            <person name="Sun H."/>
            <person name="Yadav J.S."/>
            <person name="Pangilinan J."/>
            <person name="Larsson K.H."/>
            <person name="Matsuura K."/>
            <person name="Barry K."/>
            <person name="Labutti K."/>
            <person name="Kuo R."/>
            <person name="Ohm R.A."/>
            <person name="Bhattacharya S.S."/>
            <person name="Shirouzu T."/>
            <person name="Yoshinaga Y."/>
            <person name="Martin F.M."/>
            <person name="Grigoriev I.V."/>
            <person name="Hibbett D.S."/>
        </authorList>
    </citation>
    <scope>NUCLEOTIDE SEQUENCE [LARGE SCALE GENOMIC DNA]</scope>
    <source>
        <strain evidence="1 2">CBS 109695</strain>
    </source>
</reference>
<protein>
    <submittedName>
        <fullName evidence="1">Uncharacterized protein</fullName>
    </submittedName>
</protein>
<evidence type="ECO:0000313" key="2">
    <source>
        <dbReference type="Proteomes" id="UP000076532"/>
    </source>
</evidence>
<gene>
    <name evidence="1" type="ORF">FIBSPDRAFT_967074</name>
</gene>
<keyword evidence="2" id="KW-1185">Reference proteome</keyword>
<dbReference type="AlphaFoldDB" id="A0A167W4C8"/>
<dbReference type="Proteomes" id="UP000076532">
    <property type="component" value="Unassembled WGS sequence"/>
</dbReference>